<evidence type="ECO:0000259" key="1">
    <source>
        <dbReference type="Pfam" id="PF09346"/>
    </source>
</evidence>
<dbReference type="RefSeq" id="WP_141983049.1">
    <property type="nucleotide sequence ID" value="NZ_VFPP01000001.1"/>
</dbReference>
<dbReference type="InterPro" id="IPR037883">
    <property type="entry name" value="Knr4/Smi1-like_sf"/>
</dbReference>
<organism evidence="2 3">
    <name type="scientific">Saccharothrix saharensis</name>
    <dbReference type="NCBI Taxonomy" id="571190"/>
    <lineage>
        <taxon>Bacteria</taxon>
        <taxon>Bacillati</taxon>
        <taxon>Actinomycetota</taxon>
        <taxon>Actinomycetes</taxon>
        <taxon>Pseudonocardiales</taxon>
        <taxon>Pseudonocardiaceae</taxon>
        <taxon>Saccharothrix</taxon>
    </lineage>
</organism>
<comment type="caution">
    <text evidence="2">The sequence shown here is derived from an EMBL/GenBank/DDBJ whole genome shotgun (WGS) entry which is preliminary data.</text>
</comment>
<name>A0A543JPZ1_9PSEU</name>
<gene>
    <name evidence="2" type="ORF">FHX81_7397</name>
</gene>
<dbReference type="SUPFAM" id="SSF160631">
    <property type="entry name" value="SMI1/KNR4-like"/>
    <property type="match status" value="1"/>
</dbReference>
<protein>
    <recommendedName>
        <fullName evidence="1">Knr4/Smi1-like domain-containing protein</fullName>
    </recommendedName>
</protein>
<dbReference type="Gene3D" id="3.40.1580.10">
    <property type="entry name" value="SMI1/KNR4-like"/>
    <property type="match status" value="1"/>
</dbReference>
<proteinExistence type="predicted"/>
<dbReference type="Proteomes" id="UP000316628">
    <property type="component" value="Unassembled WGS sequence"/>
</dbReference>
<accession>A0A543JPZ1</accession>
<sequence length="176" mass="19579">MAGAKDVVDRTAGALGWAGSVSPELDWAAVEGWVGTALPADYKEFMSRFPSGVFRDVVRILNPVQDRRWSAAFRSDADSMLIGVRSLWEEEGGYPPFPEPGGLIPFAGDVAGGSLCWLPWTADPDEWHVVHLSRSSYRTRTRRSMTAVMRELATSRSERNVLGWDLADTERTFEPF</sequence>
<keyword evidence="3" id="KW-1185">Reference proteome</keyword>
<feature type="domain" description="Knr4/Smi1-like" evidence="1">
    <location>
        <begin position="26"/>
        <end position="139"/>
    </location>
</feature>
<dbReference type="OrthoDB" id="5572373at2"/>
<reference evidence="2 3" key="1">
    <citation type="submission" date="2019-06" db="EMBL/GenBank/DDBJ databases">
        <title>Sequencing the genomes of 1000 actinobacteria strains.</title>
        <authorList>
            <person name="Klenk H.-P."/>
        </authorList>
    </citation>
    <scope>NUCLEOTIDE SEQUENCE [LARGE SCALE GENOMIC DNA]</scope>
    <source>
        <strain evidence="2 3">DSM 45456</strain>
    </source>
</reference>
<evidence type="ECO:0000313" key="3">
    <source>
        <dbReference type="Proteomes" id="UP000316628"/>
    </source>
</evidence>
<dbReference type="AlphaFoldDB" id="A0A543JPZ1"/>
<dbReference type="EMBL" id="VFPP01000001">
    <property type="protein sequence ID" value="TQM84931.1"/>
    <property type="molecule type" value="Genomic_DNA"/>
</dbReference>
<evidence type="ECO:0000313" key="2">
    <source>
        <dbReference type="EMBL" id="TQM84931.1"/>
    </source>
</evidence>
<dbReference type="InterPro" id="IPR018958">
    <property type="entry name" value="Knr4/Smi1-like_dom"/>
</dbReference>
<dbReference type="Pfam" id="PF09346">
    <property type="entry name" value="SMI1_KNR4"/>
    <property type="match status" value="1"/>
</dbReference>